<keyword evidence="3" id="KW-1185">Reference proteome</keyword>
<dbReference type="InterPro" id="IPR052548">
    <property type="entry name" value="Type_VII_TA_antitoxin"/>
</dbReference>
<name>A0A1V4B0W2_9PAST</name>
<evidence type="ECO:0000259" key="1">
    <source>
        <dbReference type="Pfam" id="PF18765"/>
    </source>
</evidence>
<dbReference type="SUPFAM" id="SSF81301">
    <property type="entry name" value="Nucleotidyltransferase"/>
    <property type="match status" value="1"/>
</dbReference>
<proteinExistence type="predicted"/>
<dbReference type="RefSeq" id="WP_078218453.1">
    <property type="nucleotide sequence ID" value="NZ_MUXZ01000017.1"/>
</dbReference>
<reference evidence="2 3" key="1">
    <citation type="submission" date="2018-06" db="EMBL/GenBank/DDBJ databases">
        <authorList>
            <consortium name="Pathogen Informatics"/>
            <person name="Doyle S."/>
        </authorList>
    </citation>
    <scope>NUCLEOTIDE SEQUENCE [LARGE SCALE GENOMIC DNA]</scope>
    <source>
        <strain evidence="2 3">NCTC1659</strain>
    </source>
</reference>
<dbReference type="EMBL" id="UGHF01000001">
    <property type="protein sequence ID" value="STO59413.1"/>
    <property type="molecule type" value="Genomic_DNA"/>
</dbReference>
<dbReference type="GO" id="GO:0016740">
    <property type="term" value="F:transferase activity"/>
    <property type="evidence" value="ECO:0007669"/>
    <property type="project" value="UniProtKB-KW"/>
</dbReference>
<dbReference type="PANTHER" id="PTHR33933:SF1">
    <property type="entry name" value="PROTEIN ADENYLYLTRANSFERASE MNTA-RELATED"/>
    <property type="match status" value="1"/>
</dbReference>
<accession>A0A1V4B0W2</accession>
<evidence type="ECO:0000313" key="3">
    <source>
        <dbReference type="Proteomes" id="UP000254329"/>
    </source>
</evidence>
<dbReference type="InterPro" id="IPR043519">
    <property type="entry name" value="NT_sf"/>
</dbReference>
<feature type="domain" description="Polymerase beta nucleotidyltransferase" evidence="1">
    <location>
        <begin position="13"/>
        <end position="98"/>
    </location>
</feature>
<dbReference type="InterPro" id="IPR041633">
    <property type="entry name" value="Polbeta"/>
</dbReference>
<protein>
    <submittedName>
        <fullName evidence="2">Nucleotidyltransferase</fullName>
    </submittedName>
</protein>
<dbReference type="CDD" id="cd05403">
    <property type="entry name" value="NT_KNTase_like"/>
    <property type="match status" value="1"/>
</dbReference>
<keyword evidence="2" id="KW-0808">Transferase</keyword>
<gene>
    <name evidence="2" type="ORF">NCTC1659_00662</name>
</gene>
<dbReference type="PANTHER" id="PTHR33933">
    <property type="entry name" value="NUCLEOTIDYLTRANSFERASE"/>
    <property type="match status" value="1"/>
</dbReference>
<dbReference type="STRING" id="733.B0186_05940"/>
<evidence type="ECO:0000313" key="2">
    <source>
        <dbReference type="EMBL" id="STO59413.1"/>
    </source>
</evidence>
<dbReference type="Proteomes" id="UP000254329">
    <property type="component" value="Unassembled WGS sequence"/>
</dbReference>
<dbReference type="AlphaFoldDB" id="A0A1V4B0W2"/>
<dbReference type="Gene3D" id="3.30.460.10">
    <property type="entry name" value="Beta Polymerase, domain 2"/>
    <property type="match status" value="1"/>
</dbReference>
<dbReference type="Pfam" id="PF18765">
    <property type="entry name" value="Polbeta"/>
    <property type="match status" value="1"/>
</dbReference>
<organism evidence="2 3">
    <name type="scientific">Canicola haemoglobinophilus</name>
    <dbReference type="NCBI Taxonomy" id="733"/>
    <lineage>
        <taxon>Bacteria</taxon>
        <taxon>Pseudomonadati</taxon>
        <taxon>Pseudomonadota</taxon>
        <taxon>Gammaproteobacteria</taxon>
        <taxon>Pasteurellales</taxon>
        <taxon>Pasteurellaceae</taxon>
        <taxon>Canicola</taxon>
    </lineage>
</organism>
<sequence length="102" mass="11708">MALMISPQELDIVQQILQKNVPHLEVWAFGSRVKGKARPYSDLDLAIISEEPLDFLTLANLTDDFSDSDLPWKVDILDWATTSEAFREIIREKYEVVQSIDD</sequence>